<organism evidence="2 3">
    <name type="scientific">Nocardioides currus</name>
    <dbReference type="NCBI Taxonomy" id="2133958"/>
    <lineage>
        <taxon>Bacteria</taxon>
        <taxon>Bacillati</taxon>
        <taxon>Actinomycetota</taxon>
        <taxon>Actinomycetes</taxon>
        <taxon>Propionibacteriales</taxon>
        <taxon>Nocardioidaceae</taxon>
        <taxon>Nocardioides</taxon>
    </lineage>
</organism>
<dbReference type="EMBL" id="PYXZ01000002">
    <property type="protein sequence ID" value="PUA81744.1"/>
    <property type="molecule type" value="Genomic_DNA"/>
</dbReference>
<comment type="caution">
    <text evidence="2">The sequence shown here is derived from an EMBL/GenBank/DDBJ whole genome shotgun (WGS) entry which is preliminary data.</text>
</comment>
<protein>
    <recommendedName>
        <fullName evidence="4">DUF3558 domain-containing protein</fullName>
    </recommendedName>
</protein>
<name>A0A2R7YZK2_9ACTN</name>
<evidence type="ECO:0000256" key="1">
    <source>
        <dbReference type="SAM" id="MobiDB-lite"/>
    </source>
</evidence>
<evidence type="ECO:0000313" key="3">
    <source>
        <dbReference type="Proteomes" id="UP000244867"/>
    </source>
</evidence>
<evidence type="ECO:0000313" key="2">
    <source>
        <dbReference type="EMBL" id="PUA81744.1"/>
    </source>
</evidence>
<dbReference type="Proteomes" id="UP000244867">
    <property type="component" value="Unassembled WGS sequence"/>
</dbReference>
<dbReference type="AlphaFoldDB" id="A0A2R7YZK2"/>
<sequence>MVATAAILLVLAGCSSDSGGSERDEGPEASASSASPDQPAIDPEAVENLDPCSLVDRDTWMTFVPRAGRATARTDTQLVDRTLGATSVAGGGGLETDDYPKYGCEVSFEKGDGRATTALSWGWYLVDLPPQKVNRIVASAGGETHNQGFYAAVTSGDLLSSTAYGVLPPADGSWVAVAAPINSKARLAGEDDPLGTMDDRMLEVLDLVAASGDATPILLPEACPDPEDELITSVIGDVAQARGSDDGAGRTVCLYRNQEEDATLRLRMGSDPGVVSELADGTGTSGQDAFEGPDGTDGAAASAPSGLAAGYLVESAGSSYASASVEQQIAHQTPRVDEGALTSLLEAAYSIAAGTN</sequence>
<evidence type="ECO:0008006" key="4">
    <source>
        <dbReference type="Google" id="ProtNLM"/>
    </source>
</evidence>
<gene>
    <name evidence="2" type="ORF">C7S10_06670</name>
</gene>
<proteinExistence type="predicted"/>
<accession>A0A2R7YZK2</accession>
<keyword evidence="3" id="KW-1185">Reference proteome</keyword>
<feature type="region of interest" description="Disordered" evidence="1">
    <location>
        <begin position="278"/>
        <end position="301"/>
    </location>
</feature>
<reference evidence="2 3" key="1">
    <citation type="submission" date="2018-03" db="EMBL/GenBank/DDBJ databases">
        <authorList>
            <person name="Keele B.F."/>
        </authorList>
    </citation>
    <scope>NUCLEOTIDE SEQUENCE [LARGE SCALE GENOMIC DNA]</scope>
    <source>
        <strain evidence="2 3">IB-3</strain>
    </source>
</reference>
<feature type="region of interest" description="Disordered" evidence="1">
    <location>
        <begin position="16"/>
        <end position="44"/>
    </location>
</feature>